<protein>
    <recommendedName>
        <fullName evidence="8">Aspartate/glutamate/uridylate kinase domain-containing protein</fullName>
    </recommendedName>
</protein>
<dbReference type="GO" id="GO:0016301">
    <property type="term" value="F:kinase activity"/>
    <property type="evidence" value="ECO:0007669"/>
    <property type="project" value="UniProtKB-KW"/>
</dbReference>
<organism evidence="9 10">
    <name type="scientific">Lactuca sativa</name>
    <name type="common">Garden lettuce</name>
    <dbReference type="NCBI Taxonomy" id="4236"/>
    <lineage>
        <taxon>Eukaryota</taxon>
        <taxon>Viridiplantae</taxon>
        <taxon>Streptophyta</taxon>
        <taxon>Embryophyta</taxon>
        <taxon>Tracheophyta</taxon>
        <taxon>Spermatophyta</taxon>
        <taxon>Magnoliopsida</taxon>
        <taxon>eudicotyledons</taxon>
        <taxon>Gunneridae</taxon>
        <taxon>Pentapetalae</taxon>
        <taxon>asterids</taxon>
        <taxon>campanulids</taxon>
        <taxon>Asterales</taxon>
        <taxon>Asteraceae</taxon>
        <taxon>Cichorioideae</taxon>
        <taxon>Cichorieae</taxon>
        <taxon>Lactucinae</taxon>
        <taxon>Lactuca</taxon>
    </lineage>
</organism>
<dbReference type="Proteomes" id="UP000235145">
    <property type="component" value="Unassembled WGS sequence"/>
</dbReference>
<dbReference type="InterPro" id="IPR038661">
    <property type="entry name" value="Ribosomal_eL33_sf"/>
</dbReference>
<keyword evidence="4" id="KW-0418">Kinase</keyword>
<keyword evidence="10" id="KW-1185">Reference proteome</keyword>
<evidence type="ECO:0000256" key="4">
    <source>
        <dbReference type="ARBA" id="ARBA00022777"/>
    </source>
</evidence>
<keyword evidence="5" id="KW-0067">ATP-binding</keyword>
<gene>
    <name evidence="9" type="ORF">LSAT_V11C300124950</name>
</gene>
<evidence type="ECO:0000256" key="7">
    <source>
        <dbReference type="ARBA" id="ARBA00023274"/>
    </source>
</evidence>
<dbReference type="SUPFAM" id="SSF50447">
    <property type="entry name" value="Translation proteins"/>
    <property type="match status" value="1"/>
</dbReference>
<dbReference type="GO" id="GO:0005840">
    <property type="term" value="C:ribosome"/>
    <property type="evidence" value="ECO:0007669"/>
    <property type="project" value="UniProtKB-KW"/>
</dbReference>
<dbReference type="GO" id="GO:0003735">
    <property type="term" value="F:structural constituent of ribosome"/>
    <property type="evidence" value="ECO:0007669"/>
    <property type="project" value="InterPro"/>
</dbReference>
<dbReference type="EMBL" id="NBSK02000003">
    <property type="protein sequence ID" value="KAJ0216316.1"/>
    <property type="molecule type" value="Genomic_DNA"/>
</dbReference>
<evidence type="ECO:0000256" key="3">
    <source>
        <dbReference type="ARBA" id="ARBA00022741"/>
    </source>
</evidence>
<keyword evidence="7" id="KW-0687">Ribonucleoprotein</keyword>
<proteinExistence type="inferred from homology"/>
<evidence type="ECO:0000256" key="5">
    <source>
        <dbReference type="ARBA" id="ARBA00022840"/>
    </source>
</evidence>
<evidence type="ECO:0000313" key="10">
    <source>
        <dbReference type="Proteomes" id="UP000235145"/>
    </source>
</evidence>
<sequence>MAYMYKTKMKKNGSHYRCIWGKVTRRHGSTSIVHAKFTSNLPSKSMVQFTAKGRASFDEVFKFCPFKSFTCIRVVGASRTRLRYRKLINKSFAVQQKPQVELDGRACAVVGQNGLMALYDTLFSMLDVTSAQLLMTDNDFRSLEFRKQLTKTMDSLLSLDVLPIFNENDSISTRRAPYEDYSGIFWDDDSLAVLLALELKVDLFVLLSDVDGLYSRPPSDPQSKLIKVDLLVMLSDL</sequence>
<keyword evidence="3" id="KW-0547">Nucleotide-binding</keyword>
<dbReference type="GO" id="GO:0009084">
    <property type="term" value="P:glutamine family amino acid biosynthetic process"/>
    <property type="evidence" value="ECO:0007669"/>
    <property type="project" value="UniProtKB-ARBA"/>
</dbReference>
<dbReference type="Gene3D" id="2.40.10.190">
    <property type="entry name" value="translation elongation factor selb, chain A, domain 4"/>
    <property type="match status" value="1"/>
</dbReference>
<dbReference type="PANTHER" id="PTHR11063">
    <property type="entry name" value="GLUTAMATE SEMIALDEHYDE DEHYDROGENASE"/>
    <property type="match status" value="1"/>
</dbReference>
<comment type="caution">
    <text evidence="9">The sequence shown here is derived from an EMBL/GenBank/DDBJ whole genome shotgun (WGS) entry which is preliminary data.</text>
</comment>
<keyword evidence="2" id="KW-0808">Transferase</keyword>
<dbReference type="AlphaFoldDB" id="A0A9R1W0W7"/>
<dbReference type="InterPro" id="IPR001780">
    <property type="entry name" value="Ribosomal_eL33"/>
</dbReference>
<keyword evidence="6" id="KW-0689">Ribosomal protein</keyword>
<dbReference type="Pfam" id="PF01247">
    <property type="entry name" value="Ribosomal_L35Ae"/>
    <property type="match status" value="1"/>
</dbReference>
<reference evidence="9 10" key="1">
    <citation type="journal article" date="2017" name="Nat. Commun.">
        <title>Genome assembly with in vitro proximity ligation data and whole-genome triplication in lettuce.</title>
        <authorList>
            <person name="Reyes-Chin-Wo S."/>
            <person name="Wang Z."/>
            <person name="Yang X."/>
            <person name="Kozik A."/>
            <person name="Arikit S."/>
            <person name="Song C."/>
            <person name="Xia L."/>
            <person name="Froenicke L."/>
            <person name="Lavelle D.O."/>
            <person name="Truco M.J."/>
            <person name="Xia R."/>
            <person name="Zhu S."/>
            <person name="Xu C."/>
            <person name="Xu H."/>
            <person name="Xu X."/>
            <person name="Cox K."/>
            <person name="Korf I."/>
            <person name="Meyers B.C."/>
            <person name="Michelmore R.W."/>
        </authorList>
    </citation>
    <scope>NUCLEOTIDE SEQUENCE [LARGE SCALE GENOMIC DNA]</scope>
    <source>
        <strain evidence="10">cv. Salinas</strain>
        <tissue evidence="9">Seedlings</tissue>
    </source>
</reference>
<dbReference type="GO" id="GO:0005524">
    <property type="term" value="F:ATP binding"/>
    <property type="evidence" value="ECO:0007669"/>
    <property type="project" value="UniProtKB-KW"/>
</dbReference>
<dbReference type="Pfam" id="PF00696">
    <property type="entry name" value="AA_kinase"/>
    <property type="match status" value="1"/>
</dbReference>
<feature type="domain" description="Aspartate/glutamate/uridylate kinase" evidence="8">
    <location>
        <begin position="74"/>
        <end position="226"/>
    </location>
</feature>
<dbReference type="InterPro" id="IPR009000">
    <property type="entry name" value="Transl_B-barrel_sf"/>
</dbReference>
<dbReference type="PANTHER" id="PTHR11063:SF8">
    <property type="entry name" value="DELTA-1-PYRROLINE-5-CARBOXYLATE SYNTHASE"/>
    <property type="match status" value="1"/>
</dbReference>
<evidence type="ECO:0000256" key="1">
    <source>
        <dbReference type="ARBA" id="ARBA00009269"/>
    </source>
</evidence>
<dbReference type="InterPro" id="IPR001048">
    <property type="entry name" value="Asp/Glu/Uridylate_kinase"/>
</dbReference>
<dbReference type="SUPFAM" id="SSF53633">
    <property type="entry name" value="Carbamate kinase-like"/>
    <property type="match status" value="1"/>
</dbReference>
<evidence type="ECO:0000256" key="2">
    <source>
        <dbReference type="ARBA" id="ARBA00022679"/>
    </source>
</evidence>
<dbReference type="Gene3D" id="3.40.1160.10">
    <property type="entry name" value="Acetylglutamate kinase-like"/>
    <property type="match status" value="1"/>
</dbReference>
<evidence type="ECO:0000313" key="9">
    <source>
        <dbReference type="EMBL" id="KAJ0216316.1"/>
    </source>
</evidence>
<evidence type="ECO:0000259" key="8">
    <source>
        <dbReference type="Pfam" id="PF00696"/>
    </source>
</evidence>
<comment type="similarity">
    <text evidence="1">Belongs to the eukaryotic ribosomal protein eL33 family.</text>
</comment>
<evidence type="ECO:0000256" key="6">
    <source>
        <dbReference type="ARBA" id="ARBA00022980"/>
    </source>
</evidence>
<dbReference type="InterPro" id="IPR001057">
    <property type="entry name" value="Glu/AcGlu_kinase"/>
</dbReference>
<dbReference type="GO" id="GO:1990904">
    <property type="term" value="C:ribonucleoprotein complex"/>
    <property type="evidence" value="ECO:0007669"/>
    <property type="project" value="UniProtKB-KW"/>
</dbReference>
<accession>A0A9R1W0W7</accession>
<name>A0A9R1W0W7_LACSA</name>
<dbReference type="InterPro" id="IPR036393">
    <property type="entry name" value="AceGlu_kinase-like_sf"/>
</dbReference>
<dbReference type="GO" id="GO:0006412">
    <property type="term" value="P:translation"/>
    <property type="evidence" value="ECO:0007669"/>
    <property type="project" value="InterPro"/>
</dbReference>
<dbReference type="PRINTS" id="PR00474">
    <property type="entry name" value="GLU5KINASE"/>
</dbReference>